<keyword evidence="2" id="KW-1185">Reference proteome</keyword>
<dbReference type="EMBL" id="QPFP01000057">
    <property type="protein sequence ID" value="TEB25436.1"/>
    <property type="molecule type" value="Genomic_DNA"/>
</dbReference>
<organism evidence="1 2">
    <name type="scientific">Coprinellus micaceus</name>
    <name type="common">Glistening ink-cap mushroom</name>
    <name type="synonym">Coprinus micaceus</name>
    <dbReference type="NCBI Taxonomy" id="71717"/>
    <lineage>
        <taxon>Eukaryota</taxon>
        <taxon>Fungi</taxon>
        <taxon>Dikarya</taxon>
        <taxon>Basidiomycota</taxon>
        <taxon>Agaricomycotina</taxon>
        <taxon>Agaricomycetes</taxon>
        <taxon>Agaricomycetidae</taxon>
        <taxon>Agaricales</taxon>
        <taxon>Agaricineae</taxon>
        <taxon>Psathyrellaceae</taxon>
        <taxon>Coprinellus</taxon>
    </lineage>
</organism>
<proteinExistence type="predicted"/>
<evidence type="ECO:0000313" key="2">
    <source>
        <dbReference type="Proteomes" id="UP000298030"/>
    </source>
</evidence>
<gene>
    <name evidence="1" type="ORF">FA13DRAFT_1169482</name>
</gene>
<accession>A0A4Y7SUA1</accession>
<evidence type="ECO:0000313" key="1">
    <source>
        <dbReference type="EMBL" id="TEB25436.1"/>
    </source>
</evidence>
<reference evidence="1 2" key="1">
    <citation type="journal article" date="2019" name="Nat. Ecol. Evol.">
        <title>Megaphylogeny resolves global patterns of mushroom evolution.</title>
        <authorList>
            <person name="Varga T."/>
            <person name="Krizsan K."/>
            <person name="Foldi C."/>
            <person name="Dima B."/>
            <person name="Sanchez-Garcia M."/>
            <person name="Sanchez-Ramirez S."/>
            <person name="Szollosi G.J."/>
            <person name="Szarkandi J.G."/>
            <person name="Papp V."/>
            <person name="Albert L."/>
            <person name="Andreopoulos W."/>
            <person name="Angelini C."/>
            <person name="Antonin V."/>
            <person name="Barry K.W."/>
            <person name="Bougher N.L."/>
            <person name="Buchanan P."/>
            <person name="Buyck B."/>
            <person name="Bense V."/>
            <person name="Catcheside P."/>
            <person name="Chovatia M."/>
            <person name="Cooper J."/>
            <person name="Damon W."/>
            <person name="Desjardin D."/>
            <person name="Finy P."/>
            <person name="Geml J."/>
            <person name="Haridas S."/>
            <person name="Hughes K."/>
            <person name="Justo A."/>
            <person name="Karasinski D."/>
            <person name="Kautmanova I."/>
            <person name="Kiss B."/>
            <person name="Kocsube S."/>
            <person name="Kotiranta H."/>
            <person name="LaButti K.M."/>
            <person name="Lechner B.E."/>
            <person name="Liimatainen K."/>
            <person name="Lipzen A."/>
            <person name="Lukacs Z."/>
            <person name="Mihaltcheva S."/>
            <person name="Morgado L.N."/>
            <person name="Niskanen T."/>
            <person name="Noordeloos M.E."/>
            <person name="Ohm R.A."/>
            <person name="Ortiz-Santana B."/>
            <person name="Ovrebo C."/>
            <person name="Racz N."/>
            <person name="Riley R."/>
            <person name="Savchenko A."/>
            <person name="Shiryaev A."/>
            <person name="Soop K."/>
            <person name="Spirin V."/>
            <person name="Szebenyi C."/>
            <person name="Tomsovsky M."/>
            <person name="Tulloss R.E."/>
            <person name="Uehling J."/>
            <person name="Grigoriev I.V."/>
            <person name="Vagvolgyi C."/>
            <person name="Papp T."/>
            <person name="Martin F.M."/>
            <person name="Miettinen O."/>
            <person name="Hibbett D.S."/>
            <person name="Nagy L.G."/>
        </authorList>
    </citation>
    <scope>NUCLEOTIDE SEQUENCE [LARGE SCALE GENOMIC DNA]</scope>
    <source>
        <strain evidence="1 2">FP101781</strain>
    </source>
</reference>
<dbReference type="AlphaFoldDB" id="A0A4Y7SUA1"/>
<sequence length="102" mass="11100">MLGKWQAVLSPSANELLPNRRYCVASEFNGGTGPLTPLTATNPTKANSSATNAQTNSRFFSFSGSYALDLSDNVRLRVRIHSPINNLSVCCSPHNERFAQTI</sequence>
<dbReference type="Proteomes" id="UP000298030">
    <property type="component" value="Unassembled WGS sequence"/>
</dbReference>
<comment type="caution">
    <text evidence="1">The sequence shown here is derived from an EMBL/GenBank/DDBJ whole genome shotgun (WGS) entry which is preliminary data.</text>
</comment>
<protein>
    <submittedName>
        <fullName evidence="1">Uncharacterized protein</fullName>
    </submittedName>
</protein>
<name>A0A4Y7SUA1_COPMI</name>